<dbReference type="Proteomes" id="UP000748308">
    <property type="component" value="Unassembled WGS sequence"/>
</dbReference>
<evidence type="ECO:0000256" key="3">
    <source>
        <dbReference type="PROSITE-ProRule" id="PRU00339"/>
    </source>
</evidence>
<dbReference type="AlphaFoldDB" id="A0A937XB01"/>
<dbReference type="PANTHER" id="PTHR45586">
    <property type="entry name" value="TPR REPEAT-CONTAINING PROTEIN PA4667"/>
    <property type="match status" value="1"/>
</dbReference>
<evidence type="ECO:0000256" key="1">
    <source>
        <dbReference type="ARBA" id="ARBA00022737"/>
    </source>
</evidence>
<reference evidence="5" key="1">
    <citation type="submission" date="2019-03" db="EMBL/GenBank/DDBJ databases">
        <title>Lake Tanganyika Metagenome-Assembled Genomes (MAGs).</title>
        <authorList>
            <person name="Tran P."/>
        </authorList>
    </citation>
    <scope>NUCLEOTIDE SEQUENCE</scope>
    <source>
        <strain evidence="5">M_DeepCast_400m_m2_100</strain>
    </source>
</reference>
<dbReference type="PANTHER" id="PTHR45586:SF1">
    <property type="entry name" value="LIPOPOLYSACCHARIDE ASSEMBLY PROTEIN B"/>
    <property type="match status" value="1"/>
</dbReference>
<organism evidence="5 6">
    <name type="scientific">Eiseniibacteriota bacterium</name>
    <dbReference type="NCBI Taxonomy" id="2212470"/>
    <lineage>
        <taxon>Bacteria</taxon>
        <taxon>Candidatus Eiseniibacteriota</taxon>
    </lineage>
</organism>
<feature type="transmembrane region" description="Helical" evidence="4">
    <location>
        <begin position="261"/>
        <end position="279"/>
    </location>
</feature>
<keyword evidence="2 3" id="KW-0802">TPR repeat</keyword>
<feature type="transmembrane region" description="Helical" evidence="4">
    <location>
        <begin position="236"/>
        <end position="255"/>
    </location>
</feature>
<dbReference type="Pfam" id="PF13432">
    <property type="entry name" value="TPR_16"/>
    <property type="match status" value="1"/>
</dbReference>
<feature type="non-terminal residue" evidence="5">
    <location>
        <position position="1"/>
    </location>
</feature>
<feature type="repeat" description="TPR" evidence="3">
    <location>
        <begin position="452"/>
        <end position="485"/>
    </location>
</feature>
<keyword evidence="4" id="KW-1133">Transmembrane helix</keyword>
<evidence type="ECO:0000313" key="5">
    <source>
        <dbReference type="EMBL" id="MBM3318755.1"/>
    </source>
</evidence>
<protein>
    <submittedName>
        <fullName evidence="5">Tetratricopeptide repeat protein</fullName>
    </submittedName>
</protein>
<gene>
    <name evidence="5" type="ORF">FJY75_12965</name>
</gene>
<name>A0A937XB01_UNCEI</name>
<feature type="transmembrane region" description="Helical" evidence="4">
    <location>
        <begin position="60"/>
        <end position="80"/>
    </location>
</feature>
<dbReference type="InterPro" id="IPR019734">
    <property type="entry name" value="TPR_rpt"/>
</dbReference>
<accession>A0A937XB01</accession>
<dbReference type="InterPro" id="IPR051012">
    <property type="entry name" value="CellSynth/LPSAsmb/PSIAsmb"/>
</dbReference>
<dbReference type="InterPro" id="IPR013105">
    <property type="entry name" value="TPR_2"/>
</dbReference>
<dbReference type="PROSITE" id="PS50005">
    <property type="entry name" value="TPR"/>
    <property type="match status" value="3"/>
</dbReference>
<dbReference type="Gene3D" id="1.25.40.10">
    <property type="entry name" value="Tetratricopeptide repeat domain"/>
    <property type="match status" value="2"/>
</dbReference>
<dbReference type="SUPFAM" id="SSF48452">
    <property type="entry name" value="TPR-like"/>
    <property type="match status" value="1"/>
</dbReference>
<evidence type="ECO:0000313" key="6">
    <source>
        <dbReference type="Proteomes" id="UP000748308"/>
    </source>
</evidence>
<evidence type="ECO:0000256" key="2">
    <source>
        <dbReference type="ARBA" id="ARBA00022803"/>
    </source>
</evidence>
<dbReference type="SMART" id="SM00028">
    <property type="entry name" value="TPR"/>
    <property type="match status" value="5"/>
</dbReference>
<feature type="transmembrane region" description="Helical" evidence="4">
    <location>
        <begin position="206"/>
        <end position="224"/>
    </location>
</feature>
<feature type="transmembrane region" description="Helical" evidence="4">
    <location>
        <begin position="6"/>
        <end position="39"/>
    </location>
</feature>
<comment type="caution">
    <text evidence="5">The sequence shown here is derived from an EMBL/GenBank/DDBJ whole genome shotgun (WGS) entry which is preliminary data.</text>
</comment>
<dbReference type="Pfam" id="PF07719">
    <property type="entry name" value="TPR_2"/>
    <property type="match status" value="1"/>
</dbReference>
<keyword evidence="1" id="KW-0677">Repeat</keyword>
<feature type="repeat" description="TPR" evidence="3">
    <location>
        <begin position="486"/>
        <end position="519"/>
    </location>
</feature>
<feature type="transmembrane region" description="Helical" evidence="4">
    <location>
        <begin position="291"/>
        <end position="310"/>
    </location>
</feature>
<evidence type="ECO:0000256" key="4">
    <source>
        <dbReference type="SAM" id="Phobius"/>
    </source>
</evidence>
<sequence>DRPRPWRAIAAGFLLGLLALVYPNALLFLPLGAAWMIHAARRAPSRPGQAAGAPRARGRAWRAAILFAAAASAAILPATIRNAVVAREFVPISLNGAISFYSGNTATADGVSTDVPELARWTGSDAWSWFLYDRLVQGIGESRGRAITHGQAAAWFTARAWEEIRGDPARFLALCGRRALLFISPQEPSISELVAHARQRRQALRWSPGFAVVLGTGLVGLLLLARDGRRRRDPGLALAGLFVAAQFASVVLFTAGARYRAPALPLLFLPGAYALARILEWARAGSWGRAGIAAAATAALVAAAGVPLVAHEIDPAAWRVDRAIALDRAGREAEALDEYRAAAAASPAFPGLRAKLGALLAQRGEVAEALGHYRAAVAQRAQDAELRLSWTALLIDAGGVSEALPVLETLAAARPDLAAAHFQLGCALARSGEWAAAERALARALALEPGHPLAHLYTGMALAERGAHGEALDAYRRALGLDPGLADAHARRAYSLLALGRRDQAREALEAALALDPAHAWAHRRLETLRR</sequence>
<feature type="repeat" description="TPR" evidence="3">
    <location>
        <begin position="418"/>
        <end position="451"/>
    </location>
</feature>
<keyword evidence="4" id="KW-0812">Transmembrane</keyword>
<dbReference type="EMBL" id="VGIY01000473">
    <property type="protein sequence ID" value="MBM3318755.1"/>
    <property type="molecule type" value="Genomic_DNA"/>
</dbReference>
<keyword evidence="4" id="KW-0472">Membrane</keyword>
<proteinExistence type="predicted"/>
<dbReference type="InterPro" id="IPR011990">
    <property type="entry name" value="TPR-like_helical_dom_sf"/>
</dbReference>